<dbReference type="AlphaFoldDB" id="A0A4U7N6J1"/>
<feature type="signal peptide" evidence="1">
    <location>
        <begin position="1"/>
        <end position="17"/>
    </location>
</feature>
<evidence type="ECO:0000313" key="2">
    <source>
        <dbReference type="EMBL" id="TKZ21318.1"/>
    </source>
</evidence>
<sequence>MRVLCLIFALLACTAHAQITQVAYDDLNQILSGKITFETLPQKPEPGFNLNAPIRSDGAWLGAYFAGQTLVQSLAGNGTPHDTLGHPFAHRPLSIKADENGENLSVAFHRGFRSNAVLPLGPLGFENISGRGEGALAILFDTNQFAAGFRVHTSYETPLGTAQKRGTITATFFSRQGVPLASMTLTPDQGISDFGFRILPGSRPFAGILISNSDPGGIAIDDIVFQIEHMLF</sequence>
<feature type="chain" id="PRO_5020572794" evidence="1">
    <location>
        <begin position="18"/>
        <end position="232"/>
    </location>
</feature>
<evidence type="ECO:0000256" key="1">
    <source>
        <dbReference type="SAM" id="SignalP"/>
    </source>
</evidence>
<dbReference type="Proteomes" id="UP000306575">
    <property type="component" value="Unassembled WGS sequence"/>
</dbReference>
<gene>
    <name evidence="2" type="ORF">FAP39_06140</name>
</gene>
<proteinExistence type="predicted"/>
<name>A0A4U7N6J1_9RHOB</name>
<keyword evidence="1" id="KW-0732">Signal</keyword>
<comment type="caution">
    <text evidence="2">The sequence shown here is derived from an EMBL/GenBank/DDBJ whole genome shotgun (WGS) entry which is preliminary data.</text>
</comment>
<organism evidence="2 3">
    <name type="scientific">Shimia litoralis</name>
    <dbReference type="NCBI Taxonomy" id="420403"/>
    <lineage>
        <taxon>Bacteria</taxon>
        <taxon>Pseudomonadati</taxon>
        <taxon>Pseudomonadota</taxon>
        <taxon>Alphaproteobacteria</taxon>
        <taxon>Rhodobacterales</taxon>
        <taxon>Roseobacteraceae</taxon>
    </lineage>
</organism>
<accession>A0A4U7N6J1</accession>
<dbReference type="EMBL" id="SULI01000005">
    <property type="protein sequence ID" value="TKZ21318.1"/>
    <property type="molecule type" value="Genomic_DNA"/>
</dbReference>
<keyword evidence="3" id="KW-1185">Reference proteome</keyword>
<protein>
    <submittedName>
        <fullName evidence="2">Uncharacterized protein</fullName>
    </submittedName>
</protein>
<dbReference type="OrthoDB" id="7838899at2"/>
<reference evidence="2 3" key="1">
    <citation type="submission" date="2019-04" db="EMBL/GenBank/DDBJ databases">
        <title>Genome sequence of Pelagicola litoralis CL-ES2.</title>
        <authorList>
            <person name="Cao J."/>
        </authorList>
    </citation>
    <scope>NUCLEOTIDE SEQUENCE [LARGE SCALE GENOMIC DNA]</scope>
    <source>
        <strain evidence="2 3">CL-ES2</strain>
    </source>
</reference>
<evidence type="ECO:0000313" key="3">
    <source>
        <dbReference type="Proteomes" id="UP000306575"/>
    </source>
</evidence>
<dbReference type="RefSeq" id="WP_138015521.1">
    <property type="nucleotide sequence ID" value="NZ_SULI01000005.1"/>
</dbReference>